<dbReference type="InterPro" id="IPR006381">
    <property type="entry name" value="HAD-SF-IIB-MPGP"/>
</dbReference>
<dbReference type="Pfam" id="PF00702">
    <property type="entry name" value="Hydrolase"/>
    <property type="match status" value="1"/>
</dbReference>
<evidence type="ECO:0000313" key="4">
    <source>
        <dbReference type="EMBL" id="QDY71469.1"/>
    </source>
</evidence>
<sequence>MTVETPGIAGRSSIAGEEVPKDLLPSQGHTIPILVFSDLDGTLIDHHSYDFSSARPALDALRDLGAGVVLSSSKTAAEIAVIREAMGLSSWPAIVENGAGVLEARAQPDDDQWGYQRLRSLLDALPETLRSQFIGFGDMSAEQLVEATGLTVPAAKLAKQRSYSEPGLWTGKKEDRQAFLDALAEHGVSARSGGRFLTLSFGGTKADQMLALIRRFDPCHTVALGDAPNDVEMLETADHGFVVANPDSPELPELDGETAGRIQRTKLAGPAGWNAAILELLYKLELT</sequence>
<keyword evidence="2 4" id="KW-0378">Hydrolase</keyword>
<dbReference type="Gene3D" id="3.40.50.1000">
    <property type="entry name" value="HAD superfamily/HAD-like"/>
    <property type="match status" value="1"/>
</dbReference>
<dbReference type="AlphaFoldDB" id="A0A5B8IBB5"/>
<name>A0A5B8IBB5_9RHOB</name>
<dbReference type="GO" id="GO:0000287">
    <property type="term" value="F:magnesium ion binding"/>
    <property type="evidence" value="ECO:0007669"/>
    <property type="project" value="TreeGrafter"/>
</dbReference>
<dbReference type="SFLD" id="SFLDG01140">
    <property type="entry name" value="C2.B:_Phosphomannomutase_and_P"/>
    <property type="match status" value="1"/>
</dbReference>
<evidence type="ECO:0000256" key="3">
    <source>
        <dbReference type="ARBA" id="ARBA00022842"/>
    </source>
</evidence>
<reference evidence="4 5" key="1">
    <citation type="submission" date="2019-07" db="EMBL/GenBank/DDBJ databases">
        <title>Litoreibacter alkalisoli sp. nov., isolated from saline-alkaline soil.</title>
        <authorList>
            <person name="Wang S."/>
            <person name="Xu L."/>
            <person name="Xing Y.-T."/>
            <person name="Sun J.-Q."/>
        </authorList>
    </citation>
    <scope>NUCLEOTIDE SEQUENCE [LARGE SCALE GENOMIC DNA]</scope>
    <source>
        <strain evidence="4 5">LN3S51</strain>
        <plasmid evidence="4 5">unnamed4</plasmid>
    </source>
</reference>
<proteinExistence type="predicted"/>
<dbReference type="SFLD" id="SFLDS00003">
    <property type="entry name" value="Haloacid_Dehalogenase"/>
    <property type="match status" value="1"/>
</dbReference>
<dbReference type="Gene3D" id="3.30.980.20">
    <property type="entry name" value="Putative mannosyl-3-phosphoglycerate phosphatase, domain 2"/>
    <property type="match status" value="1"/>
</dbReference>
<evidence type="ECO:0000256" key="2">
    <source>
        <dbReference type="ARBA" id="ARBA00022801"/>
    </source>
</evidence>
<dbReference type="GO" id="GO:0005829">
    <property type="term" value="C:cytosol"/>
    <property type="evidence" value="ECO:0007669"/>
    <property type="project" value="TreeGrafter"/>
</dbReference>
<keyword evidence="1" id="KW-0479">Metal-binding</keyword>
<geneLocation type="plasmid" evidence="4 5">
    <name>unnamed4</name>
</geneLocation>
<dbReference type="GO" id="GO:0050531">
    <property type="term" value="F:mannosyl-3-phosphoglycerate phosphatase activity"/>
    <property type="evidence" value="ECO:0007669"/>
    <property type="project" value="InterPro"/>
</dbReference>
<dbReference type="Proteomes" id="UP000318483">
    <property type="component" value="Plasmid unnamed4"/>
</dbReference>
<keyword evidence="3" id="KW-0460">Magnesium</keyword>
<dbReference type="SFLD" id="SFLDG01142">
    <property type="entry name" value="C2.B.2:_Mannosyl-3-phosphoglyc"/>
    <property type="match status" value="1"/>
</dbReference>
<protein>
    <submittedName>
        <fullName evidence="4">HAD-IIB family hydrolase</fullName>
    </submittedName>
</protein>
<keyword evidence="5" id="KW-1185">Reference proteome</keyword>
<dbReference type="RefSeq" id="WP_146366883.1">
    <property type="nucleotide sequence ID" value="NZ_CP042265.1"/>
</dbReference>
<dbReference type="NCBIfam" id="TIGR01486">
    <property type="entry name" value="HAD-SF-IIB-MPGP"/>
    <property type="match status" value="1"/>
</dbReference>
<organism evidence="4 5">
    <name type="scientific">Qingshengfaniella alkalisoli</name>
    <dbReference type="NCBI Taxonomy" id="2599296"/>
    <lineage>
        <taxon>Bacteria</taxon>
        <taxon>Pseudomonadati</taxon>
        <taxon>Pseudomonadota</taxon>
        <taxon>Alphaproteobacteria</taxon>
        <taxon>Rhodobacterales</taxon>
        <taxon>Paracoccaceae</taxon>
        <taxon>Qingshengfaniella</taxon>
    </lineage>
</organism>
<gene>
    <name evidence="4" type="ORF">FPZ52_17480</name>
</gene>
<dbReference type="EMBL" id="CP042265">
    <property type="protein sequence ID" value="QDY71469.1"/>
    <property type="molecule type" value="Genomic_DNA"/>
</dbReference>
<dbReference type="PANTHER" id="PTHR10000">
    <property type="entry name" value="PHOSPHOSERINE PHOSPHATASE"/>
    <property type="match status" value="1"/>
</dbReference>
<accession>A0A5B8IBB5</accession>
<dbReference type="SUPFAM" id="SSF56784">
    <property type="entry name" value="HAD-like"/>
    <property type="match status" value="1"/>
</dbReference>
<evidence type="ECO:0000256" key="1">
    <source>
        <dbReference type="ARBA" id="ARBA00022723"/>
    </source>
</evidence>
<dbReference type="GO" id="GO:0051479">
    <property type="term" value="P:mannosylglycerate biosynthetic process"/>
    <property type="evidence" value="ECO:0007669"/>
    <property type="project" value="InterPro"/>
</dbReference>
<evidence type="ECO:0000313" key="5">
    <source>
        <dbReference type="Proteomes" id="UP000318483"/>
    </source>
</evidence>
<dbReference type="KEGG" id="lit:FPZ52_17480"/>
<dbReference type="InterPro" id="IPR036412">
    <property type="entry name" value="HAD-like_sf"/>
</dbReference>
<dbReference type="PANTHER" id="PTHR10000:SF8">
    <property type="entry name" value="HAD SUPERFAMILY HYDROLASE-LIKE, TYPE 3"/>
    <property type="match status" value="1"/>
</dbReference>
<dbReference type="InterPro" id="IPR023214">
    <property type="entry name" value="HAD_sf"/>
</dbReference>
<keyword evidence="4" id="KW-0614">Plasmid</keyword>
<dbReference type="OrthoDB" id="193379at2"/>